<feature type="transmembrane region" description="Helical" evidence="5">
    <location>
        <begin position="167"/>
        <end position="200"/>
    </location>
</feature>
<feature type="transmembrane region" description="Helical" evidence="5">
    <location>
        <begin position="314"/>
        <end position="333"/>
    </location>
</feature>
<dbReference type="RefSeq" id="XP_060278118.1">
    <property type="nucleotide sequence ID" value="XM_060432197.1"/>
</dbReference>
<dbReference type="PANTHER" id="PTHR23502">
    <property type="entry name" value="MAJOR FACILITATOR SUPERFAMILY"/>
    <property type="match status" value="1"/>
</dbReference>
<evidence type="ECO:0000256" key="2">
    <source>
        <dbReference type="ARBA" id="ARBA00022692"/>
    </source>
</evidence>
<keyword evidence="2 5" id="KW-0812">Transmembrane</keyword>
<gene>
    <name evidence="6" type="ORF">QBC33DRAFT_603640</name>
</gene>
<name>A0AAJ0BPP2_9PEZI</name>
<dbReference type="SUPFAM" id="SSF103473">
    <property type="entry name" value="MFS general substrate transporter"/>
    <property type="match status" value="1"/>
</dbReference>
<dbReference type="GeneID" id="85315384"/>
<evidence type="ECO:0000313" key="6">
    <source>
        <dbReference type="EMBL" id="KAK1761905.1"/>
    </source>
</evidence>
<dbReference type="InterPro" id="IPR036259">
    <property type="entry name" value="MFS_trans_sf"/>
</dbReference>
<keyword evidence="7" id="KW-1185">Reference proteome</keyword>
<reference evidence="6" key="1">
    <citation type="submission" date="2023-06" db="EMBL/GenBank/DDBJ databases">
        <title>Genome-scale phylogeny and comparative genomics of the fungal order Sordariales.</title>
        <authorList>
            <consortium name="Lawrence Berkeley National Laboratory"/>
            <person name="Hensen N."/>
            <person name="Bonometti L."/>
            <person name="Westerberg I."/>
            <person name="Brannstrom I.O."/>
            <person name="Guillou S."/>
            <person name="Cros-Aarteil S."/>
            <person name="Calhoun S."/>
            <person name="Haridas S."/>
            <person name="Kuo A."/>
            <person name="Mondo S."/>
            <person name="Pangilinan J."/>
            <person name="Riley R."/>
            <person name="Labutti K."/>
            <person name="Andreopoulos B."/>
            <person name="Lipzen A."/>
            <person name="Chen C."/>
            <person name="Yanf M."/>
            <person name="Daum C."/>
            <person name="Ng V."/>
            <person name="Clum A."/>
            <person name="Steindorff A."/>
            <person name="Ohm R."/>
            <person name="Martin F."/>
            <person name="Silar P."/>
            <person name="Natvig D."/>
            <person name="Lalanne C."/>
            <person name="Gautier V."/>
            <person name="Ament-Velasquez S.L."/>
            <person name="Kruys A."/>
            <person name="Hutchinson M.I."/>
            <person name="Powell A.J."/>
            <person name="Barry K."/>
            <person name="Miller A.N."/>
            <person name="Grigoriev I.V."/>
            <person name="Debuchy R."/>
            <person name="Gladieux P."/>
            <person name="Thoren M.H."/>
            <person name="Johannesson H."/>
        </authorList>
    </citation>
    <scope>NUCLEOTIDE SEQUENCE</scope>
    <source>
        <strain evidence="6">8032-3</strain>
    </source>
</reference>
<proteinExistence type="predicted"/>
<dbReference type="InterPro" id="IPR011701">
    <property type="entry name" value="MFS"/>
</dbReference>
<feature type="transmembrane region" description="Helical" evidence="5">
    <location>
        <begin position="340"/>
        <end position="361"/>
    </location>
</feature>
<evidence type="ECO:0000313" key="7">
    <source>
        <dbReference type="Proteomes" id="UP001244011"/>
    </source>
</evidence>
<keyword evidence="3 5" id="KW-1133">Transmembrane helix</keyword>
<comment type="caution">
    <text evidence="6">The sequence shown here is derived from an EMBL/GenBank/DDBJ whole genome shotgun (WGS) entry which is preliminary data.</text>
</comment>
<dbReference type="AlphaFoldDB" id="A0AAJ0BPP2"/>
<sequence>MAPRDFEHGSPENAATGQPAQFLLSRLRCRNQNRNAGFTHPLIDLKSSPRALVSFDGPGDPYRPLNWSFKKKAMTTVLYGAITMGKFSPAIPQVGKQFHIGNEVGTLGISLFLFGVGLVYGRKMTVLAPYFLSTVFSFATAVSKDVQTIMITRFFSGFFGSAPITNVGGAAIIVYALTLVIGTVIAPLVGSAIVASYLGWRWTEYIAGILMLLSFTSGVIFLDESYAPVLLVYKARRLRIQSGNWSLHAQHEEWDASLKKLASKYLIRPFQLLATPICFFIVLYASFVYGLLYLSLALFPKFYTKRYRANNAPAVSMGLGFFTIFQAALNYLIDTFQEYAASAVAVNTFLRSVFAGGFPLFTNAMFYNLGVPWAQSLLGFFACALIPVPYVFYTFGPRIRARGKWSRASVN</sequence>
<evidence type="ECO:0000256" key="1">
    <source>
        <dbReference type="ARBA" id="ARBA00004141"/>
    </source>
</evidence>
<comment type="subcellular location">
    <subcellularLocation>
        <location evidence="1">Membrane</location>
        <topology evidence="1">Multi-pass membrane protein</topology>
    </subcellularLocation>
</comment>
<dbReference type="GO" id="GO:0022857">
    <property type="term" value="F:transmembrane transporter activity"/>
    <property type="evidence" value="ECO:0007669"/>
    <property type="project" value="InterPro"/>
</dbReference>
<feature type="transmembrane region" description="Helical" evidence="5">
    <location>
        <begin position="104"/>
        <end position="121"/>
    </location>
</feature>
<feature type="transmembrane region" description="Helical" evidence="5">
    <location>
        <begin position="206"/>
        <end position="233"/>
    </location>
</feature>
<dbReference type="GO" id="GO:0005886">
    <property type="term" value="C:plasma membrane"/>
    <property type="evidence" value="ECO:0007669"/>
    <property type="project" value="TreeGrafter"/>
</dbReference>
<dbReference type="Gene3D" id="1.20.1250.20">
    <property type="entry name" value="MFS general substrate transporter like domains"/>
    <property type="match status" value="1"/>
</dbReference>
<dbReference type="Proteomes" id="UP001244011">
    <property type="component" value="Unassembled WGS sequence"/>
</dbReference>
<dbReference type="PANTHER" id="PTHR23502:SF59">
    <property type="entry name" value="MULTIDRUG TRANSPORTER, PUTATIVE (AFU_ORTHOLOGUE AFUA_1G10370)-RELATED"/>
    <property type="match status" value="1"/>
</dbReference>
<feature type="transmembrane region" description="Helical" evidence="5">
    <location>
        <begin position="270"/>
        <end position="294"/>
    </location>
</feature>
<feature type="transmembrane region" description="Helical" evidence="5">
    <location>
        <begin position="373"/>
        <end position="395"/>
    </location>
</feature>
<accession>A0AAJ0BPP2</accession>
<organism evidence="6 7">
    <name type="scientific">Phialemonium atrogriseum</name>
    <dbReference type="NCBI Taxonomy" id="1093897"/>
    <lineage>
        <taxon>Eukaryota</taxon>
        <taxon>Fungi</taxon>
        <taxon>Dikarya</taxon>
        <taxon>Ascomycota</taxon>
        <taxon>Pezizomycotina</taxon>
        <taxon>Sordariomycetes</taxon>
        <taxon>Sordariomycetidae</taxon>
        <taxon>Cephalothecales</taxon>
        <taxon>Cephalothecaceae</taxon>
        <taxon>Phialemonium</taxon>
    </lineage>
</organism>
<evidence type="ECO:0000256" key="5">
    <source>
        <dbReference type="SAM" id="Phobius"/>
    </source>
</evidence>
<evidence type="ECO:0000256" key="4">
    <source>
        <dbReference type="ARBA" id="ARBA00023136"/>
    </source>
</evidence>
<evidence type="ECO:0000256" key="3">
    <source>
        <dbReference type="ARBA" id="ARBA00022989"/>
    </source>
</evidence>
<protein>
    <submittedName>
        <fullName evidence="6">Major facilitator superfamily</fullName>
    </submittedName>
</protein>
<keyword evidence="4 5" id="KW-0472">Membrane</keyword>
<dbReference type="EMBL" id="MU839047">
    <property type="protein sequence ID" value="KAK1761905.1"/>
    <property type="molecule type" value="Genomic_DNA"/>
</dbReference>
<dbReference type="Pfam" id="PF07690">
    <property type="entry name" value="MFS_1"/>
    <property type="match status" value="1"/>
</dbReference>
<feature type="transmembrane region" description="Helical" evidence="5">
    <location>
        <begin position="127"/>
        <end position="146"/>
    </location>
</feature>